<reference evidence="1 2" key="1">
    <citation type="submission" date="2020-08" db="EMBL/GenBank/DDBJ databases">
        <title>Polaribacter sp. L12M9 isolated from gut of the Korean scallop.</title>
        <authorList>
            <person name="Jeong Y.S."/>
        </authorList>
    </citation>
    <scope>NUCLEOTIDE SEQUENCE [LARGE SCALE GENOMIC DNA]</scope>
    <source>
        <strain evidence="1 2">L12M9</strain>
    </source>
</reference>
<evidence type="ECO:0000313" key="2">
    <source>
        <dbReference type="Proteomes" id="UP000515808"/>
    </source>
</evidence>
<dbReference type="RefSeq" id="WP_187483098.1">
    <property type="nucleotide sequence ID" value="NZ_CP060695.1"/>
</dbReference>
<dbReference type="KEGG" id="ppec:H9W90_03590"/>
<accession>A0A7G9LC67</accession>
<dbReference type="Proteomes" id="UP000515808">
    <property type="component" value="Chromosome"/>
</dbReference>
<organism evidence="1 2">
    <name type="scientific">Polaribacter pectinis</name>
    <dbReference type="NCBI Taxonomy" id="2738844"/>
    <lineage>
        <taxon>Bacteria</taxon>
        <taxon>Pseudomonadati</taxon>
        <taxon>Bacteroidota</taxon>
        <taxon>Flavobacteriia</taxon>
        <taxon>Flavobacteriales</taxon>
        <taxon>Flavobacteriaceae</taxon>
    </lineage>
</organism>
<name>A0A7G9LC67_9FLAO</name>
<sequence length="45" mass="5447">MVDNINSRIDYLYIDFRDVNFKIGEKVLFDYRITENASRVNNFID</sequence>
<protein>
    <submittedName>
        <fullName evidence="1">Uncharacterized protein</fullName>
    </submittedName>
</protein>
<keyword evidence="2" id="KW-1185">Reference proteome</keyword>
<proteinExistence type="predicted"/>
<dbReference type="EMBL" id="CP060695">
    <property type="protein sequence ID" value="QNM86216.1"/>
    <property type="molecule type" value="Genomic_DNA"/>
</dbReference>
<evidence type="ECO:0000313" key="1">
    <source>
        <dbReference type="EMBL" id="QNM86216.1"/>
    </source>
</evidence>
<gene>
    <name evidence="1" type="ORF">H9W90_03590</name>
</gene>
<dbReference type="AlphaFoldDB" id="A0A7G9LC67"/>